<proteinExistence type="predicted"/>
<comment type="cofactor">
    <cofactor evidence="1">
        <name>Fe(2+)</name>
        <dbReference type="ChEBI" id="CHEBI:29033"/>
    </cofactor>
</comment>
<name>A0A6S7HA95_PARCT</name>
<dbReference type="InterPro" id="IPR034256">
    <property type="entry name" value="ALKBH8_RRM"/>
</dbReference>
<dbReference type="GO" id="GO:0016491">
    <property type="term" value="F:oxidoreductase activity"/>
    <property type="evidence" value="ECO:0007669"/>
    <property type="project" value="TreeGrafter"/>
</dbReference>
<organism evidence="2 3">
    <name type="scientific">Paramuricea clavata</name>
    <name type="common">Red gorgonian</name>
    <name type="synonym">Violescent sea-whip</name>
    <dbReference type="NCBI Taxonomy" id="317549"/>
    <lineage>
        <taxon>Eukaryota</taxon>
        <taxon>Metazoa</taxon>
        <taxon>Cnidaria</taxon>
        <taxon>Anthozoa</taxon>
        <taxon>Octocorallia</taxon>
        <taxon>Malacalcyonacea</taxon>
        <taxon>Plexauridae</taxon>
        <taxon>Paramuricea</taxon>
    </lineage>
</organism>
<dbReference type="InterPro" id="IPR000504">
    <property type="entry name" value="RRM_dom"/>
</dbReference>
<evidence type="ECO:0000313" key="3">
    <source>
        <dbReference type="Proteomes" id="UP001152795"/>
    </source>
</evidence>
<dbReference type="SUPFAM" id="SSF54928">
    <property type="entry name" value="RNA-binding domain, RBD"/>
    <property type="match status" value="1"/>
</dbReference>
<dbReference type="Proteomes" id="UP001152795">
    <property type="component" value="Unassembled WGS sequence"/>
</dbReference>
<dbReference type="PROSITE" id="PS50102">
    <property type="entry name" value="RRM"/>
    <property type="match status" value="1"/>
</dbReference>
<dbReference type="GO" id="GO:0032451">
    <property type="term" value="F:demethylase activity"/>
    <property type="evidence" value="ECO:0007669"/>
    <property type="project" value="TreeGrafter"/>
</dbReference>
<dbReference type="SUPFAM" id="SSF51197">
    <property type="entry name" value="Clavaminate synthase-like"/>
    <property type="match status" value="1"/>
</dbReference>
<dbReference type="EMBL" id="CACRXK020004432">
    <property type="protein sequence ID" value="CAB4002715.1"/>
    <property type="molecule type" value="Genomic_DNA"/>
</dbReference>
<gene>
    <name evidence="2" type="ORF">PACLA_8A019397</name>
</gene>
<dbReference type="InterPro" id="IPR032857">
    <property type="entry name" value="ALKBH4"/>
</dbReference>
<comment type="caution">
    <text evidence="2">The sequence shown here is derived from an EMBL/GenBank/DDBJ whole genome shotgun (WGS) entry which is preliminary data.</text>
</comment>
<evidence type="ECO:0000256" key="1">
    <source>
        <dbReference type="ARBA" id="ARBA00001954"/>
    </source>
</evidence>
<dbReference type="PANTHER" id="PTHR12463:SF1">
    <property type="entry name" value="2-OXOGLUTARATE AND FE-DEPENDENT OXYGENASE FAMILY PROTEIN"/>
    <property type="match status" value="1"/>
</dbReference>
<dbReference type="InterPro" id="IPR035979">
    <property type="entry name" value="RBD_domain_sf"/>
</dbReference>
<dbReference type="Pfam" id="PF00076">
    <property type="entry name" value="RRM_1"/>
    <property type="match status" value="1"/>
</dbReference>
<evidence type="ECO:0000313" key="2">
    <source>
        <dbReference type="EMBL" id="CAB4002715.1"/>
    </source>
</evidence>
<dbReference type="CDD" id="cd12431">
    <property type="entry name" value="RRM_ALKBH8"/>
    <property type="match status" value="1"/>
</dbReference>
<dbReference type="GO" id="GO:0003723">
    <property type="term" value="F:RNA binding"/>
    <property type="evidence" value="ECO:0007669"/>
    <property type="project" value="UniProtKB-UniRule"/>
</dbReference>
<dbReference type="Gene3D" id="3.30.70.330">
    <property type="match status" value="1"/>
</dbReference>
<keyword evidence="3" id="KW-1185">Reference proteome</keyword>
<dbReference type="AlphaFoldDB" id="A0A6S7HA95"/>
<protein>
    <submittedName>
        <fullName evidence="2">Alkylated DNA repair alkB homolog 8</fullName>
    </submittedName>
</protein>
<dbReference type="PANTHER" id="PTHR12463">
    <property type="entry name" value="OXYGENASE-RELATED"/>
    <property type="match status" value="1"/>
</dbReference>
<dbReference type="Gene3D" id="2.60.120.590">
    <property type="entry name" value="Alpha-ketoglutarate-dependent dioxygenase AlkB-like"/>
    <property type="match status" value="1"/>
</dbReference>
<sequence>MCACLRIAEDFKMAAAGSRLPQLHKGLKLTKAERKMMKKQNKALHTLKNRAREIGGISEIPTPYLLVKNGGLMCGVNRQDLVNVFDKCGKLDDLIMIPGKSFSYVLFSDVTSAKEAMKNINGQKLPLNQTSDRTFYLAYLLKRPCAALCLSDKSYPSGMILIEDFISEHLEHELLQYFSSCKETVSSNEMNVPAEQQLKHRYVKHYGYEFIYGSNNVDKDNPLPNGIPSECLPVMEKLVSLGCVKHEPDQLTVNEYQPGQGK</sequence>
<reference evidence="2" key="1">
    <citation type="submission" date="2020-04" db="EMBL/GenBank/DDBJ databases">
        <authorList>
            <person name="Alioto T."/>
            <person name="Alioto T."/>
            <person name="Gomez Garrido J."/>
        </authorList>
    </citation>
    <scope>NUCLEOTIDE SEQUENCE</scope>
    <source>
        <strain evidence="2">A484AB</strain>
    </source>
</reference>
<dbReference type="InterPro" id="IPR012677">
    <property type="entry name" value="Nucleotide-bd_a/b_plait_sf"/>
</dbReference>
<accession>A0A6S7HA95</accession>
<dbReference type="OrthoDB" id="271595at2759"/>
<dbReference type="GO" id="GO:0070988">
    <property type="term" value="P:demethylation"/>
    <property type="evidence" value="ECO:0007669"/>
    <property type="project" value="InterPro"/>
</dbReference>
<dbReference type="InterPro" id="IPR037151">
    <property type="entry name" value="AlkB-like_sf"/>
</dbReference>